<sequence length="422" mass="46988">MPKKVVIIGGGFAGVNLAKKLAGNESFDITLVDKNNYNFFPPLLYQVATGYLETSNITYPFRKLFRGKKNFMFRLGELEEVLPEQKQVILSTGPVNYDYLVFATGCETNYFGMDNVAKHAIPMKTVADALQMRNTLLERLEEASRSTDPAERKKLLTVVVAGGGPTGVEISGMFAEMKRTILAKDYPELKGAGGEIHLVDGLKSVLAPMSEKSQQYTYDTLTKMGVKVKLNVMVKDFINDTVHFADGSTIEAKNLIWAAGVTAMTFKGMPEEAYGKGKRLQVDEFNKVKGLEDIYAIGDTCIQLTDPGFPQGHPQLAQVALQQGDNVGKNMVRVEENQFPKAFSYVDKGTMAIIGRNKAVADLPKPKLFFSGFIAWVMWLFIHLISLINSGNRVKTLYNWMIAYFTRDQSLRMIVRPASKKL</sequence>
<dbReference type="InterPro" id="IPR054585">
    <property type="entry name" value="NDH2-like_C"/>
</dbReference>
<gene>
    <name evidence="12" type="ORF">LY11_02823</name>
</gene>
<keyword evidence="4" id="KW-0274">FAD</keyword>
<evidence type="ECO:0000256" key="5">
    <source>
        <dbReference type="ARBA" id="ARBA00022946"/>
    </source>
</evidence>
<proteinExistence type="inferred from homology"/>
<dbReference type="Gene3D" id="3.50.50.100">
    <property type="match status" value="1"/>
</dbReference>
<dbReference type="InterPro" id="IPR036188">
    <property type="entry name" value="FAD/NAD-bd_sf"/>
</dbReference>
<name>A0A327SK35_9SPHI</name>
<evidence type="ECO:0000256" key="9">
    <source>
        <dbReference type="SAM" id="Phobius"/>
    </source>
</evidence>
<dbReference type="STRING" id="188932.AY601_3153"/>
<dbReference type="Pfam" id="PF07992">
    <property type="entry name" value="Pyr_redox_2"/>
    <property type="match status" value="1"/>
</dbReference>
<dbReference type="GO" id="GO:0050136">
    <property type="term" value="F:NADH dehydrogenase (quinone) (non-electrogenic) activity"/>
    <property type="evidence" value="ECO:0007669"/>
    <property type="project" value="UniProtKB-EC"/>
</dbReference>
<evidence type="ECO:0000256" key="2">
    <source>
        <dbReference type="ARBA" id="ARBA00012637"/>
    </source>
</evidence>
<evidence type="ECO:0000259" key="10">
    <source>
        <dbReference type="Pfam" id="PF07992"/>
    </source>
</evidence>
<comment type="caution">
    <text evidence="12">The sequence shown here is derived from an EMBL/GenBank/DDBJ whole genome shotgun (WGS) entry which is preliminary data.</text>
</comment>
<evidence type="ECO:0000259" key="11">
    <source>
        <dbReference type="Pfam" id="PF22366"/>
    </source>
</evidence>
<accession>A0A327SK35</accession>
<dbReference type="AlphaFoldDB" id="A0A327SK35"/>
<dbReference type="EC" id="1.6.5.9" evidence="2"/>
<evidence type="ECO:0000256" key="3">
    <source>
        <dbReference type="ARBA" id="ARBA00022630"/>
    </source>
</evidence>
<keyword evidence="6" id="KW-0560">Oxidoreductase</keyword>
<reference evidence="12 13" key="1">
    <citation type="submission" date="2018-06" db="EMBL/GenBank/DDBJ databases">
        <title>Genomic Encyclopedia of Archaeal and Bacterial Type Strains, Phase II (KMG-II): from individual species to whole genera.</title>
        <authorList>
            <person name="Goeker M."/>
        </authorList>
    </citation>
    <scope>NUCLEOTIDE SEQUENCE [LARGE SCALE GENOMIC DNA]</scope>
    <source>
        <strain evidence="12 13">DSM 14825</strain>
    </source>
</reference>
<feature type="transmembrane region" description="Helical" evidence="9">
    <location>
        <begin position="368"/>
        <end position="388"/>
    </location>
</feature>
<dbReference type="PANTHER" id="PTHR43706">
    <property type="entry name" value="NADH DEHYDROGENASE"/>
    <property type="match status" value="1"/>
</dbReference>
<comment type="catalytic activity">
    <reaction evidence="8">
        <text>a quinone + NADH + H(+) = a quinol + NAD(+)</text>
        <dbReference type="Rhea" id="RHEA:46160"/>
        <dbReference type="ChEBI" id="CHEBI:15378"/>
        <dbReference type="ChEBI" id="CHEBI:24646"/>
        <dbReference type="ChEBI" id="CHEBI:57540"/>
        <dbReference type="ChEBI" id="CHEBI:57945"/>
        <dbReference type="ChEBI" id="CHEBI:132124"/>
        <dbReference type="EC" id="1.6.5.9"/>
    </reaction>
</comment>
<dbReference type="Pfam" id="PF22366">
    <property type="entry name" value="NDH2_C"/>
    <property type="match status" value="1"/>
</dbReference>
<dbReference type="InterPro" id="IPR023753">
    <property type="entry name" value="FAD/NAD-binding_dom"/>
</dbReference>
<keyword evidence="9" id="KW-1133">Transmembrane helix</keyword>
<evidence type="ECO:0000256" key="1">
    <source>
        <dbReference type="ARBA" id="ARBA00005272"/>
    </source>
</evidence>
<dbReference type="RefSeq" id="WP_111634285.1">
    <property type="nucleotide sequence ID" value="NZ_QLLR01000013.1"/>
</dbReference>
<protein>
    <recommendedName>
        <fullName evidence="2">NADH:ubiquinone reductase (non-electrogenic)</fullName>
        <ecNumber evidence="2">1.6.5.9</ecNumber>
    </recommendedName>
</protein>
<evidence type="ECO:0000256" key="8">
    <source>
        <dbReference type="ARBA" id="ARBA00047599"/>
    </source>
</evidence>
<feature type="domain" description="FAD/NAD(P)-binding" evidence="10">
    <location>
        <begin position="3"/>
        <end position="324"/>
    </location>
</feature>
<dbReference type="Proteomes" id="UP000249754">
    <property type="component" value="Unassembled WGS sequence"/>
</dbReference>
<keyword evidence="9" id="KW-0472">Membrane</keyword>
<feature type="domain" description="External alternative NADH-ubiquinone oxidoreductase-like C-terminal" evidence="11">
    <location>
        <begin position="348"/>
        <end position="406"/>
    </location>
</feature>
<comment type="similarity">
    <text evidence="1">Belongs to the NADH dehydrogenase family.</text>
</comment>
<keyword evidence="7" id="KW-0520">NAD</keyword>
<dbReference type="EMBL" id="QLLR01000013">
    <property type="protein sequence ID" value="RAJ29560.1"/>
    <property type="molecule type" value="Genomic_DNA"/>
</dbReference>
<keyword evidence="9" id="KW-0812">Transmembrane</keyword>
<dbReference type="PRINTS" id="PR00411">
    <property type="entry name" value="PNDRDTASEI"/>
</dbReference>
<evidence type="ECO:0000313" key="13">
    <source>
        <dbReference type="Proteomes" id="UP000249754"/>
    </source>
</evidence>
<evidence type="ECO:0000256" key="6">
    <source>
        <dbReference type="ARBA" id="ARBA00023002"/>
    </source>
</evidence>
<keyword evidence="3" id="KW-0285">Flavoprotein</keyword>
<evidence type="ECO:0000256" key="7">
    <source>
        <dbReference type="ARBA" id="ARBA00023027"/>
    </source>
</evidence>
<dbReference type="PRINTS" id="PR00368">
    <property type="entry name" value="FADPNR"/>
</dbReference>
<evidence type="ECO:0000256" key="4">
    <source>
        <dbReference type="ARBA" id="ARBA00022827"/>
    </source>
</evidence>
<dbReference type="PANTHER" id="PTHR43706:SF47">
    <property type="entry name" value="EXTERNAL NADH-UBIQUINONE OXIDOREDUCTASE 1, MITOCHONDRIAL-RELATED"/>
    <property type="match status" value="1"/>
</dbReference>
<keyword evidence="5" id="KW-0809">Transit peptide</keyword>
<organism evidence="12 13">
    <name type="scientific">Pedobacter cryoconitis</name>
    <dbReference type="NCBI Taxonomy" id="188932"/>
    <lineage>
        <taxon>Bacteria</taxon>
        <taxon>Pseudomonadati</taxon>
        <taxon>Bacteroidota</taxon>
        <taxon>Sphingobacteriia</taxon>
        <taxon>Sphingobacteriales</taxon>
        <taxon>Sphingobacteriaceae</taxon>
        <taxon>Pedobacter</taxon>
    </lineage>
</organism>
<evidence type="ECO:0000313" key="12">
    <source>
        <dbReference type="EMBL" id="RAJ29560.1"/>
    </source>
</evidence>
<dbReference type="InterPro" id="IPR045024">
    <property type="entry name" value="NDH-2"/>
</dbReference>
<dbReference type="SUPFAM" id="SSF51905">
    <property type="entry name" value="FAD/NAD(P)-binding domain"/>
    <property type="match status" value="2"/>
</dbReference>
<dbReference type="OrthoDB" id="9781621at2"/>